<accession>A0A135IAX6</accession>
<proteinExistence type="predicted"/>
<dbReference type="PANTHER" id="PTHR35006:SF4">
    <property type="entry name" value="BLR7706 PROTEIN"/>
    <property type="match status" value="1"/>
</dbReference>
<keyword evidence="3" id="KW-1185">Reference proteome</keyword>
<dbReference type="InterPro" id="IPR004360">
    <property type="entry name" value="Glyas_Fos-R_dOase_dom"/>
</dbReference>
<sequence length="124" mass="13066">MLNHVSVGTSDLQSAMRFYDAVMETLSVSRTHTIEGVAAAYGAQFEFWVGLPYAGKASAGNGVHIALTAPSKEAVNAFHQAAIEQGGKCDGAPGYRAEYGDGYYAAYIKDLDGNKIEAVCLVIG</sequence>
<organism evidence="2 3">
    <name type="scientific">Enterovibrio coralii</name>
    <dbReference type="NCBI Taxonomy" id="294935"/>
    <lineage>
        <taxon>Bacteria</taxon>
        <taxon>Pseudomonadati</taxon>
        <taxon>Pseudomonadota</taxon>
        <taxon>Gammaproteobacteria</taxon>
        <taxon>Vibrionales</taxon>
        <taxon>Vibrionaceae</taxon>
        <taxon>Enterovibrio</taxon>
    </lineage>
</organism>
<dbReference type="AlphaFoldDB" id="A0A135IAX6"/>
<dbReference type="CDD" id="cd07262">
    <property type="entry name" value="VOC_like"/>
    <property type="match status" value="1"/>
</dbReference>
<dbReference type="OrthoDB" id="9800438at2"/>
<gene>
    <name evidence="2" type="ORF">ATN88_21415</name>
</gene>
<dbReference type="Gene3D" id="3.10.180.10">
    <property type="entry name" value="2,3-Dihydroxybiphenyl 1,2-Dioxygenase, domain 1"/>
    <property type="match status" value="1"/>
</dbReference>
<dbReference type="PANTHER" id="PTHR35006">
    <property type="entry name" value="GLYOXALASE FAMILY PROTEIN (AFU_ORTHOLOGUE AFUA_5G14830)"/>
    <property type="match status" value="1"/>
</dbReference>
<feature type="domain" description="VOC" evidence="1">
    <location>
        <begin position="1"/>
        <end position="121"/>
    </location>
</feature>
<comment type="caution">
    <text evidence="2">The sequence shown here is derived from an EMBL/GenBank/DDBJ whole genome shotgun (WGS) entry which is preliminary data.</text>
</comment>
<dbReference type="InterPro" id="IPR037523">
    <property type="entry name" value="VOC_core"/>
</dbReference>
<evidence type="ECO:0000259" key="1">
    <source>
        <dbReference type="PROSITE" id="PS51819"/>
    </source>
</evidence>
<dbReference type="STRING" id="294935.ATN88_21415"/>
<evidence type="ECO:0000313" key="3">
    <source>
        <dbReference type="Proteomes" id="UP000070529"/>
    </source>
</evidence>
<dbReference type="PROSITE" id="PS51819">
    <property type="entry name" value="VOC"/>
    <property type="match status" value="1"/>
</dbReference>
<dbReference type="Pfam" id="PF00903">
    <property type="entry name" value="Glyoxalase"/>
    <property type="match status" value="1"/>
</dbReference>
<dbReference type="EMBL" id="LNTY01000018">
    <property type="protein sequence ID" value="KXF82623.1"/>
    <property type="molecule type" value="Genomic_DNA"/>
</dbReference>
<dbReference type="InterPro" id="IPR029068">
    <property type="entry name" value="Glyas_Bleomycin-R_OHBP_Dase"/>
</dbReference>
<dbReference type="SUPFAM" id="SSF54593">
    <property type="entry name" value="Glyoxalase/Bleomycin resistance protein/Dihydroxybiphenyl dioxygenase"/>
    <property type="match status" value="1"/>
</dbReference>
<dbReference type="RefSeq" id="WP_067412985.1">
    <property type="nucleotide sequence ID" value="NZ_LNTY01000018.1"/>
</dbReference>
<name>A0A135IAX6_9GAMM</name>
<reference evidence="2 3" key="1">
    <citation type="submission" date="2015-11" db="EMBL/GenBank/DDBJ databases">
        <title>Genomic Taxonomy of the Vibrionaceae.</title>
        <authorList>
            <person name="Gomez-Gil B."/>
            <person name="Enciso-Ibarra J."/>
        </authorList>
    </citation>
    <scope>NUCLEOTIDE SEQUENCE [LARGE SCALE GENOMIC DNA]</scope>
    <source>
        <strain evidence="2 3">CAIM 912</strain>
    </source>
</reference>
<dbReference type="Proteomes" id="UP000070529">
    <property type="component" value="Unassembled WGS sequence"/>
</dbReference>
<protein>
    <submittedName>
        <fullName evidence="2">Glyoxalase</fullName>
    </submittedName>
</protein>
<evidence type="ECO:0000313" key="2">
    <source>
        <dbReference type="EMBL" id="KXF82623.1"/>
    </source>
</evidence>